<comment type="catalytic activity">
    <reaction evidence="11">
        <text>isopentenyl diphosphate = dimethylallyl diphosphate</text>
        <dbReference type="Rhea" id="RHEA:23284"/>
        <dbReference type="ChEBI" id="CHEBI:57623"/>
        <dbReference type="ChEBI" id="CHEBI:128769"/>
        <dbReference type="EC" id="5.3.3.2"/>
    </reaction>
</comment>
<dbReference type="SUPFAM" id="SSF51395">
    <property type="entry name" value="FMN-linked oxidoreductases"/>
    <property type="match status" value="1"/>
</dbReference>
<gene>
    <name evidence="11" type="primary">fni</name>
    <name evidence="13" type="ORF">J2S23_001460</name>
</gene>
<feature type="domain" description="FMN-dependent dehydrogenase" evidence="12">
    <location>
        <begin position="169"/>
        <end position="330"/>
    </location>
</feature>
<feature type="binding site" evidence="11">
    <location>
        <position position="94"/>
    </location>
    <ligand>
        <name>FMN</name>
        <dbReference type="ChEBI" id="CHEBI:58210"/>
    </ligand>
</feature>
<evidence type="ECO:0000313" key="14">
    <source>
        <dbReference type="Proteomes" id="UP001223079"/>
    </source>
</evidence>
<comment type="cofactor">
    <cofactor evidence="1 11">
        <name>FMN</name>
        <dbReference type="ChEBI" id="CHEBI:58210"/>
    </cofactor>
</comment>
<protein>
    <recommendedName>
        <fullName evidence="11">Isopentenyl-diphosphate delta-isomerase</fullName>
        <shortName evidence="11">IPP isomerase</shortName>
        <ecNumber evidence="11">5.3.3.2</ecNumber>
    </recommendedName>
    <alternativeName>
        <fullName evidence="11">Isopentenyl diphosphate:dimethylallyl diphosphate isomerase</fullName>
    </alternativeName>
    <alternativeName>
        <fullName evidence="11">Isopentenyl pyrophosphate isomerase</fullName>
    </alternativeName>
    <alternativeName>
        <fullName evidence="11">Type 2 isopentenyl diphosphate isomerase</fullName>
        <shortName evidence="11">IDI-2</shortName>
    </alternativeName>
</protein>
<evidence type="ECO:0000256" key="11">
    <source>
        <dbReference type="HAMAP-Rule" id="MF_00354"/>
    </source>
</evidence>
<evidence type="ECO:0000256" key="7">
    <source>
        <dbReference type="ARBA" id="ARBA00022857"/>
    </source>
</evidence>
<feature type="binding site" evidence="11">
    <location>
        <begin position="7"/>
        <end position="8"/>
    </location>
    <ligand>
        <name>substrate</name>
    </ligand>
</feature>
<evidence type="ECO:0000313" key="13">
    <source>
        <dbReference type="EMBL" id="MDQ0222900.1"/>
    </source>
</evidence>
<feature type="binding site" evidence="11">
    <location>
        <position position="185"/>
    </location>
    <ligand>
        <name>FMN</name>
        <dbReference type="ChEBI" id="CHEBI:58210"/>
    </ligand>
</feature>
<dbReference type="InterPro" id="IPR013785">
    <property type="entry name" value="Aldolase_TIM"/>
</dbReference>
<comment type="caution">
    <text evidence="11">Lacks conserved residue(s) required for the propagation of feature annotation.</text>
</comment>
<comment type="subunit">
    <text evidence="10 11">Homooctamer. Dimer of tetramers.</text>
</comment>
<dbReference type="InterPro" id="IPR011179">
    <property type="entry name" value="IPdP_isomerase"/>
</dbReference>
<evidence type="ECO:0000256" key="6">
    <source>
        <dbReference type="ARBA" id="ARBA00022842"/>
    </source>
</evidence>
<keyword evidence="5 11" id="KW-0479">Metal-binding</keyword>
<evidence type="ECO:0000256" key="3">
    <source>
        <dbReference type="ARBA" id="ARBA00022630"/>
    </source>
</evidence>
<accession>A0ABT9YSZ9</accession>
<dbReference type="NCBIfam" id="TIGR02151">
    <property type="entry name" value="IPP_isom_2"/>
    <property type="match status" value="1"/>
</dbReference>
<name>A0ABT9YSZ9_9STRE</name>
<dbReference type="Pfam" id="PF01070">
    <property type="entry name" value="FMN_dh"/>
    <property type="match status" value="1"/>
</dbReference>
<comment type="subcellular location">
    <subcellularLocation>
        <location evidence="11">Cytoplasm</location>
    </subcellularLocation>
</comment>
<evidence type="ECO:0000256" key="2">
    <source>
        <dbReference type="ARBA" id="ARBA00022490"/>
    </source>
</evidence>
<reference evidence="13 14" key="1">
    <citation type="submission" date="2023-07" db="EMBL/GenBank/DDBJ databases">
        <title>Genomic Encyclopedia of Type Strains, Phase IV (KMG-IV): sequencing the most valuable type-strain genomes for metagenomic binning, comparative biology and taxonomic classification.</title>
        <authorList>
            <person name="Goeker M."/>
        </authorList>
    </citation>
    <scope>NUCLEOTIDE SEQUENCE [LARGE SCALE GENOMIC DNA]</scope>
    <source>
        <strain evidence="13 14">DSM 105143</strain>
    </source>
</reference>
<proteinExistence type="inferred from homology"/>
<feature type="binding site" evidence="11">
    <location>
        <begin position="64"/>
        <end position="66"/>
    </location>
    <ligand>
        <name>FMN</name>
        <dbReference type="ChEBI" id="CHEBI:58210"/>
    </ligand>
</feature>
<feature type="binding site" evidence="11">
    <location>
        <position position="123"/>
    </location>
    <ligand>
        <name>FMN</name>
        <dbReference type="ChEBI" id="CHEBI:58210"/>
    </ligand>
</feature>
<feature type="binding site" evidence="11">
    <location>
        <position position="215"/>
    </location>
    <ligand>
        <name>FMN</name>
        <dbReference type="ChEBI" id="CHEBI:58210"/>
    </ligand>
</feature>
<feature type="binding site" evidence="11">
    <location>
        <begin position="284"/>
        <end position="285"/>
    </location>
    <ligand>
        <name>FMN</name>
        <dbReference type="ChEBI" id="CHEBI:58210"/>
    </ligand>
</feature>
<comment type="caution">
    <text evidence="13">The sequence shown here is derived from an EMBL/GenBank/DDBJ whole genome shotgun (WGS) entry which is preliminary data.</text>
</comment>
<comment type="cofactor">
    <cofactor evidence="11">
        <name>NADPH</name>
        <dbReference type="ChEBI" id="CHEBI:57783"/>
    </cofactor>
</comment>
<keyword evidence="8 11" id="KW-0414">Isoprene biosynthesis</keyword>
<dbReference type="EMBL" id="JAUSTM010000013">
    <property type="protein sequence ID" value="MDQ0222900.1"/>
    <property type="molecule type" value="Genomic_DNA"/>
</dbReference>
<evidence type="ECO:0000256" key="5">
    <source>
        <dbReference type="ARBA" id="ARBA00022723"/>
    </source>
</evidence>
<evidence type="ECO:0000256" key="8">
    <source>
        <dbReference type="ARBA" id="ARBA00023229"/>
    </source>
</evidence>
<feature type="binding site" evidence="11">
    <location>
        <position position="154"/>
    </location>
    <ligand>
        <name>Mg(2+)</name>
        <dbReference type="ChEBI" id="CHEBI:18420"/>
    </ligand>
</feature>
<keyword evidence="6 11" id="KW-0460">Magnesium</keyword>
<evidence type="ECO:0000256" key="10">
    <source>
        <dbReference type="ARBA" id="ARBA00025810"/>
    </source>
</evidence>
<keyword evidence="7 11" id="KW-0521">NADP</keyword>
<comment type="similarity">
    <text evidence="11">Belongs to the IPP isomerase type 2 family.</text>
</comment>
<dbReference type="Gene3D" id="3.20.20.70">
    <property type="entry name" value="Aldolase class I"/>
    <property type="match status" value="1"/>
</dbReference>
<comment type="cofactor">
    <cofactor evidence="11">
        <name>Mg(2+)</name>
        <dbReference type="ChEBI" id="CHEBI:18420"/>
    </cofactor>
</comment>
<dbReference type="RefSeq" id="WP_307122074.1">
    <property type="nucleotide sequence ID" value="NZ_JAUSTM010000013.1"/>
</dbReference>
<organism evidence="13 14">
    <name type="scientific">Streptococcus moroccensis</name>
    <dbReference type="NCBI Taxonomy" id="1451356"/>
    <lineage>
        <taxon>Bacteria</taxon>
        <taxon>Bacillati</taxon>
        <taxon>Bacillota</taxon>
        <taxon>Bacilli</taxon>
        <taxon>Lactobacillales</taxon>
        <taxon>Streptococcaceae</taxon>
        <taxon>Streptococcus</taxon>
    </lineage>
</organism>
<dbReference type="InterPro" id="IPR000262">
    <property type="entry name" value="FMN-dep_DH"/>
</dbReference>
<evidence type="ECO:0000259" key="12">
    <source>
        <dbReference type="Pfam" id="PF01070"/>
    </source>
</evidence>
<comment type="function">
    <text evidence="11">Involved in the biosynthesis of isoprenoids. Catalyzes the 1,3-allylic rearrangement of the homoallylic substrate isopentenyl (IPP) to its allylic isomer, dimethylallyl diphosphate (DMAPP).</text>
</comment>
<keyword evidence="2 11" id="KW-0963">Cytoplasm</keyword>
<evidence type="ECO:0000256" key="4">
    <source>
        <dbReference type="ARBA" id="ARBA00022643"/>
    </source>
</evidence>
<dbReference type="HAMAP" id="MF_00354">
    <property type="entry name" value="Idi_2"/>
    <property type="match status" value="1"/>
</dbReference>
<dbReference type="CDD" id="cd02811">
    <property type="entry name" value="IDI-2_FMN"/>
    <property type="match status" value="1"/>
</dbReference>
<keyword evidence="9 11" id="KW-0413">Isomerase</keyword>
<dbReference type="GO" id="GO:0004452">
    <property type="term" value="F:isopentenyl-diphosphate delta-isomerase activity"/>
    <property type="evidence" value="ECO:0007669"/>
    <property type="project" value="UniProtKB-EC"/>
</dbReference>
<dbReference type="PANTHER" id="PTHR43665">
    <property type="entry name" value="ISOPENTENYL-DIPHOSPHATE DELTA-ISOMERASE"/>
    <property type="match status" value="1"/>
</dbReference>
<sequence length="359" mass="39088">MTQQTNRKDQHVGLANQQYQTTSGPDLEAIRFVHHAFAELDVADVSADSQVAGLDFSTPFFINAITGGSPQTTKINQRLAVLARETGLALATGSVSIAMKDPEAAASFKIIRQENPDGLVFANLGAHHGLENAKRAVDLLEADSLQIHVNVPQEIVMPEGERAFRGWLDNVETIVANLAVPVIVKEVGFGMSRETIADLYQRGVQVVDISGRGGTNFARIENARRRNAKYDFLEDWGLTTVESLLEVMSLPADKRPQMIASGGVHHALDVVKCLALGADLVGLSGQALQWVRQPDSLDTAIETVKAMQDQVRELMTILGAKRIADLRQTDLVLPASAYHWAQARGIDATAYGQRSRKSF</sequence>
<keyword evidence="4 11" id="KW-0288">FMN</keyword>
<evidence type="ECO:0000256" key="1">
    <source>
        <dbReference type="ARBA" id="ARBA00001917"/>
    </source>
</evidence>
<dbReference type="EC" id="5.3.3.2" evidence="11"/>
<dbReference type="PANTHER" id="PTHR43665:SF1">
    <property type="entry name" value="ISOPENTENYL-DIPHOSPHATE DELTA-ISOMERASE"/>
    <property type="match status" value="1"/>
</dbReference>
<keyword evidence="14" id="KW-1185">Reference proteome</keyword>
<feature type="binding site" evidence="11">
    <location>
        <position position="153"/>
    </location>
    <ligand>
        <name>substrate</name>
    </ligand>
</feature>
<dbReference type="PIRSF" id="PIRSF003314">
    <property type="entry name" value="IPP_isomerase"/>
    <property type="match status" value="1"/>
</dbReference>
<feature type="binding site" evidence="11">
    <location>
        <position position="210"/>
    </location>
    <ligand>
        <name>FMN</name>
        <dbReference type="ChEBI" id="CHEBI:58210"/>
    </ligand>
</feature>
<dbReference type="Proteomes" id="UP001223079">
    <property type="component" value="Unassembled WGS sequence"/>
</dbReference>
<evidence type="ECO:0000256" key="9">
    <source>
        <dbReference type="ARBA" id="ARBA00023235"/>
    </source>
</evidence>
<keyword evidence="3 11" id="KW-0285">Flavoprotein</keyword>